<accession>A0A7G9WAU0</accession>
<sequence length="144" mass="17256">MKLTKEEYQKLLDMVYIGDWVTTNDSSGEERPDTQEYTNAISKFLSYAKDYELEELVEHYEDGFEVSRKFEDQSRAHNYINQYENEVFWDELVERLARRDMAAKHGKSVITRVYKDENLFNELETIKQQYAQEFETNGLKNIKL</sequence>
<gene>
    <name evidence="1" type="ORF">HYG86_14025</name>
</gene>
<protein>
    <submittedName>
        <fullName evidence="1">Uncharacterized protein</fullName>
    </submittedName>
</protein>
<keyword evidence="2" id="KW-1185">Reference proteome</keyword>
<dbReference type="AlphaFoldDB" id="A0A7G9WAU0"/>
<dbReference type="RefSeq" id="WP_213166206.1">
    <property type="nucleotide sequence ID" value="NZ_CP058559.1"/>
</dbReference>
<dbReference type="Proteomes" id="UP000516160">
    <property type="component" value="Chromosome"/>
</dbReference>
<proteinExistence type="predicted"/>
<reference evidence="1 2" key="1">
    <citation type="submission" date="2020-07" db="EMBL/GenBank/DDBJ databases">
        <title>Alkalicella. sp. LB2 genome.</title>
        <authorList>
            <person name="Postec A."/>
            <person name="Quemeneur M."/>
        </authorList>
    </citation>
    <scope>NUCLEOTIDE SEQUENCE [LARGE SCALE GENOMIC DNA]</scope>
    <source>
        <strain evidence="1 2">LB2</strain>
    </source>
</reference>
<evidence type="ECO:0000313" key="1">
    <source>
        <dbReference type="EMBL" id="QNO15802.1"/>
    </source>
</evidence>
<dbReference type="KEGG" id="acae:HYG86_14025"/>
<evidence type="ECO:0000313" key="2">
    <source>
        <dbReference type="Proteomes" id="UP000516160"/>
    </source>
</evidence>
<dbReference type="EMBL" id="CP058559">
    <property type="protein sequence ID" value="QNO15802.1"/>
    <property type="molecule type" value="Genomic_DNA"/>
</dbReference>
<name>A0A7G9WAU0_ALKCA</name>
<organism evidence="1 2">
    <name type="scientific">Alkalicella caledoniensis</name>
    <dbReference type="NCBI Taxonomy" id="2731377"/>
    <lineage>
        <taxon>Bacteria</taxon>
        <taxon>Bacillati</taxon>
        <taxon>Bacillota</taxon>
        <taxon>Clostridia</taxon>
        <taxon>Eubacteriales</taxon>
        <taxon>Proteinivoracaceae</taxon>
        <taxon>Alkalicella</taxon>
    </lineage>
</organism>